<feature type="region of interest" description="Disordered" evidence="1">
    <location>
        <begin position="235"/>
        <end position="312"/>
    </location>
</feature>
<comment type="caution">
    <text evidence="3">The sequence shown here is derived from an EMBL/GenBank/DDBJ whole genome shotgun (WGS) entry which is preliminary data.</text>
</comment>
<name>A0AA46HW67_9BURK</name>
<reference evidence="3 4" key="1">
    <citation type="submission" date="2019-03" db="EMBL/GenBank/DDBJ databases">
        <title>Genomic Encyclopedia of Type Strains, Phase IV (KMG-IV): sequencing the most valuable type-strain genomes for metagenomic binning, comparative biology and taxonomic classification.</title>
        <authorList>
            <person name="Goeker M."/>
        </authorList>
    </citation>
    <scope>NUCLEOTIDE SEQUENCE [LARGE SCALE GENOMIC DNA]</scope>
    <source>
        <strain evidence="3 4">DSM 15264</strain>
    </source>
</reference>
<sequence>MGATVRWRGVPAMVLALLLGGAAQAADFRGAFDKERVCFSPQPQGVLRHLCIEYTLHWRLFSLMGEAAVNAVLADWKVTDFAIATPAGTVAWRANLPPALHEAARRLELHVVMDAGVRTPGVAAFPWLRLDSGSPTRQGTPSYNVPGSPDWAKLFHTAAPQVHATGTGRVYHCVASPPAWASAGTAKTLMRGELTLAPTIVGASVFCANLSSVGNTSALSRAIREVCDGGAALRPSWCAPRKGHKPQEAPASQDDEPERRAPRAAAGCRGGPVDPLDRTAGATGDCDASADPLDRTAGTGTGRQGGIDPRNPQVLSRAVTMDGATATYGGLPAASGTPDSRPRIRALVREVTTSNGSTAQIPFECHARQPLRRTYVQVEGASRHLRLDSAAAGTECDGEVALRLPTELLAGNFCVLFAVEDRAGQVSNTEKACLKALKLGSGTLQISLSWNTDGTDVDLHVREPGGQTIYFARPSSASGGRLDRDDRDGFGPENIYWNGNAPDGSYFVDVKLHAGRKPTRYVVTVNAAGGHSQVRTGVLTRSGERARVLRFVKNGDRISFD</sequence>
<feature type="signal peptide" evidence="2">
    <location>
        <begin position="1"/>
        <end position="25"/>
    </location>
</feature>
<organism evidence="3 4">
    <name type="scientific">Caldimonas thermodepolymerans</name>
    <dbReference type="NCBI Taxonomy" id="215580"/>
    <lineage>
        <taxon>Bacteria</taxon>
        <taxon>Pseudomonadati</taxon>
        <taxon>Pseudomonadota</taxon>
        <taxon>Betaproteobacteria</taxon>
        <taxon>Burkholderiales</taxon>
        <taxon>Sphaerotilaceae</taxon>
        <taxon>Caldimonas</taxon>
    </lineage>
</organism>
<evidence type="ECO:0000256" key="2">
    <source>
        <dbReference type="SAM" id="SignalP"/>
    </source>
</evidence>
<protein>
    <recommendedName>
        <fullName evidence="5">Peptidase C-terminal archaeal/bacterial domain-containing protein</fullName>
    </recommendedName>
</protein>
<dbReference type="Proteomes" id="UP000294772">
    <property type="component" value="Unassembled WGS sequence"/>
</dbReference>
<proteinExistence type="predicted"/>
<dbReference type="EMBL" id="SLXF01000004">
    <property type="protein sequence ID" value="TCP07686.1"/>
    <property type="molecule type" value="Genomic_DNA"/>
</dbReference>
<evidence type="ECO:0008006" key="5">
    <source>
        <dbReference type="Google" id="ProtNLM"/>
    </source>
</evidence>
<evidence type="ECO:0000313" key="3">
    <source>
        <dbReference type="EMBL" id="TCP07686.1"/>
    </source>
</evidence>
<dbReference type="AlphaFoldDB" id="A0AA46HW67"/>
<accession>A0AA46HW67</accession>
<gene>
    <name evidence="3" type="ORF">EV676_104242</name>
</gene>
<evidence type="ECO:0000313" key="4">
    <source>
        <dbReference type="Proteomes" id="UP000294772"/>
    </source>
</evidence>
<keyword evidence="2" id="KW-0732">Signal</keyword>
<evidence type="ECO:0000256" key="1">
    <source>
        <dbReference type="SAM" id="MobiDB-lite"/>
    </source>
</evidence>
<dbReference type="Gene3D" id="2.60.120.380">
    <property type="match status" value="1"/>
</dbReference>
<feature type="chain" id="PRO_5041451608" description="Peptidase C-terminal archaeal/bacterial domain-containing protein" evidence="2">
    <location>
        <begin position="26"/>
        <end position="561"/>
    </location>
</feature>